<feature type="active site" description="Proton donor" evidence="11">
    <location>
        <position position="214"/>
    </location>
</feature>
<dbReference type="PANTHER" id="PTHR46828:SF4">
    <property type="entry name" value="ENDO-1,4-BETA-XYLANASE"/>
    <property type="match status" value="1"/>
</dbReference>
<evidence type="ECO:0000256" key="1">
    <source>
        <dbReference type="ARBA" id="ARBA00000681"/>
    </source>
</evidence>
<evidence type="ECO:0000313" key="17">
    <source>
        <dbReference type="Proteomes" id="UP000620124"/>
    </source>
</evidence>
<feature type="domain" description="CBM1" evidence="14">
    <location>
        <begin position="233"/>
        <end position="269"/>
    </location>
</feature>
<dbReference type="Pfam" id="PF00734">
    <property type="entry name" value="CBM_1"/>
    <property type="match status" value="1"/>
</dbReference>
<keyword evidence="6 13" id="KW-0732">Signal</keyword>
<evidence type="ECO:0000259" key="14">
    <source>
        <dbReference type="PROSITE" id="PS51164"/>
    </source>
</evidence>
<organism evidence="16 17">
    <name type="scientific">Mycena venus</name>
    <dbReference type="NCBI Taxonomy" id="2733690"/>
    <lineage>
        <taxon>Eukaryota</taxon>
        <taxon>Fungi</taxon>
        <taxon>Dikarya</taxon>
        <taxon>Basidiomycota</taxon>
        <taxon>Agaricomycotina</taxon>
        <taxon>Agaricomycetes</taxon>
        <taxon>Agaricomycetidae</taxon>
        <taxon>Agaricales</taxon>
        <taxon>Marasmiineae</taxon>
        <taxon>Mycenaceae</taxon>
        <taxon>Mycena</taxon>
    </lineage>
</organism>
<dbReference type="PANTHER" id="PTHR46828">
    <property type="entry name" value="ENDO-1,4-BETA-XYLANASE A-RELATED"/>
    <property type="match status" value="1"/>
</dbReference>
<dbReference type="SUPFAM" id="SSF49899">
    <property type="entry name" value="Concanavalin A-like lectins/glucanases"/>
    <property type="match status" value="1"/>
</dbReference>
<dbReference type="SUPFAM" id="SSF57180">
    <property type="entry name" value="Cellulose-binding domain"/>
    <property type="match status" value="1"/>
</dbReference>
<protein>
    <recommendedName>
        <fullName evidence="4 11">Endo-1,4-beta-xylanase</fullName>
        <ecNumber evidence="4 11">3.2.1.8</ecNumber>
    </recommendedName>
</protein>
<proteinExistence type="inferred from homology"/>
<evidence type="ECO:0000313" key="16">
    <source>
        <dbReference type="EMBL" id="KAF7351939.1"/>
    </source>
</evidence>
<dbReference type="InterPro" id="IPR013320">
    <property type="entry name" value="ConA-like_dom_sf"/>
</dbReference>
<comment type="pathway">
    <text evidence="2 11 12">Glycan degradation; xylan degradation.</text>
</comment>
<evidence type="ECO:0000256" key="12">
    <source>
        <dbReference type="RuleBase" id="RU362015"/>
    </source>
</evidence>
<dbReference type="PROSITE" id="PS00562">
    <property type="entry name" value="CBM1_1"/>
    <property type="match status" value="1"/>
</dbReference>
<dbReference type="InterPro" id="IPR035971">
    <property type="entry name" value="CBD_sf"/>
</dbReference>
<dbReference type="GO" id="GO:0045493">
    <property type="term" value="P:xylan catabolic process"/>
    <property type="evidence" value="ECO:0007669"/>
    <property type="project" value="UniProtKB-UniRule"/>
</dbReference>
<evidence type="ECO:0000256" key="11">
    <source>
        <dbReference type="PROSITE-ProRule" id="PRU01097"/>
    </source>
</evidence>
<dbReference type="PROSITE" id="PS51761">
    <property type="entry name" value="GH11_3"/>
    <property type="match status" value="1"/>
</dbReference>
<evidence type="ECO:0000256" key="10">
    <source>
        <dbReference type="ARBA" id="ARBA00023326"/>
    </source>
</evidence>
<keyword evidence="10 11" id="KW-0624">Polysaccharide degradation</keyword>
<dbReference type="InterPro" id="IPR033123">
    <property type="entry name" value="GH11_dom"/>
</dbReference>
<feature type="active site" description="Nucleophile" evidence="11">
    <location>
        <position position="122"/>
    </location>
</feature>
<evidence type="ECO:0000256" key="13">
    <source>
        <dbReference type="SAM" id="SignalP"/>
    </source>
</evidence>
<dbReference type="PRINTS" id="PR00911">
    <property type="entry name" value="GLHYDRLASE11"/>
</dbReference>
<dbReference type="PROSITE" id="PS51164">
    <property type="entry name" value="CBM1_2"/>
    <property type="match status" value="1"/>
</dbReference>
<keyword evidence="9 11" id="KW-0326">Glycosidase</keyword>
<dbReference type="EC" id="3.2.1.8" evidence="4 11"/>
<evidence type="ECO:0000256" key="3">
    <source>
        <dbReference type="ARBA" id="ARBA00007792"/>
    </source>
</evidence>
<reference evidence="16" key="1">
    <citation type="submission" date="2020-05" db="EMBL/GenBank/DDBJ databases">
        <title>Mycena genomes resolve the evolution of fungal bioluminescence.</title>
        <authorList>
            <person name="Tsai I.J."/>
        </authorList>
    </citation>
    <scope>NUCLEOTIDE SEQUENCE</scope>
    <source>
        <strain evidence="16">CCC161011</strain>
    </source>
</reference>
<keyword evidence="17" id="KW-1185">Reference proteome</keyword>
<keyword evidence="8 11" id="KW-0119">Carbohydrate metabolism</keyword>
<comment type="similarity">
    <text evidence="3 11 12">Belongs to the glycosyl hydrolase 11 (cellulase G) family.</text>
</comment>
<dbReference type="EMBL" id="JACAZI010000009">
    <property type="protein sequence ID" value="KAF7351939.1"/>
    <property type="molecule type" value="Genomic_DNA"/>
</dbReference>
<comment type="caution">
    <text evidence="16">The sequence shown here is derived from an EMBL/GenBank/DDBJ whole genome shotgun (WGS) entry which is preliminary data.</text>
</comment>
<dbReference type="Pfam" id="PF00457">
    <property type="entry name" value="Glyco_hydro_11"/>
    <property type="match status" value="1"/>
</dbReference>
<dbReference type="UniPathway" id="UPA00114"/>
<evidence type="ECO:0000256" key="7">
    <source>
        <dbReference type="ARBA" id="ARBA00022801"/>
    </source>
</evidence>
<dbReference type="GO" id="GO:0005576">
    <property type="term" value="C:extracellular region"/>
    <property type="evidence" value="ECO:0007669"/>
    <property type="project" value="InterPro"/>
</dbReference>
<evidence type="ECO:0000256" key="4">
    <source>
        <dbReference type="ARBA" id="ARBA00012590"/>
    </source>
</evidence>
<dbReference type="GO" id="GO:0031176">
    <property type="term" value="F:endo-1,4-beta-xylanase activity"/>
    <property type="evidence" value="ECO:0007669"/>
    <property type="project" value="UniProtKB-UniRule"/>
</dbReference>
<feature type="chain" id="PRO_5034938128" description="Endo-1,4-beta-xylanase" evidence="13">
    <location>
        <begin position="22"/>
        <end position="270"/>
    </location>
</feature>
<evidence type="ECO:0000256" key="6">
    <source>
        <dbReference type="ARBA" id="ARBA00022729"/>
    </source>
</evidence>
<feature type="domain" description="GH11" evidence="15">
    <location>
        <begin position="31"/>
        <end position="227"/>
    </location>
</feature>
<accession>A0A8H7CVE6</accession>
<evidence type="ECO:0000259" key="15">
    <source>
        <dbReference type="PROSITE" id="PS51761"/>
    </source>
</evidence>
<dbReference type="Gene3D" id="2.60.120.180">
    <property type="match status" value="1"/>
</dbReference>
<dbReference type="Proteomes" id="UP000620124">
    <property type="component" value="Unassembled WGS sequence"/>
</dbReference>
<keyword evidence="5 11" id="KW-0858">Xylan degradation</keyword>
<evidence type="ECO:0000256" key="2">
    <source>
        <dbReference type="ARBA" id="ARBA00004851"/>
    </source>
</evidence>
<dbReference type="InterPro" id="IPR000254">
    <property type="entry name" value="CBD"/>
</dbReference>
<evidence type="ECO:0000256" key="9">
    <source>
        <dbReference type="ARBA" id="ARBA00023295"/>
    </source>
</evidence>
<keyword evidence="7 11" id="KW-0378">Hydrolase</keyword>
<comment type="catalytic activity">
    <reaction evidence="1 11 12">
        <text>Endohydrolysis of (1-&gt;4)-beta-D-xylosidic linkages in xylans.</text>
        <dbReference type="EC" id="3.2.1.8"/>
    </reaction>
</comment>
<dbReference type="OrthoDB" id="2115822at2759"/>
<evidence type="ECO:0000256" key="5">
    <source>
        <dbReference type="ARBA" id="ARBA00022651"/>
    </source>
</evidence>
<sequence>MNFLSCLLAFLATAAAAAVSALSLSKKQHPLGTASFSGINFGYYYTFSAEDGDAVTYTNLDDGEYSMQWTDNSGYFIGGKGWNPGSAQQIFFDFFNITGYLAPPNGNNSLSIYGWTTDPLVEYRIIENLANDVNPALGLTLQGTVTSDGSVYQIYETRRVNATSITGIATFSQYWSIRQSTRSTGFVTIANHFNAWAAAGMPLGELGYQIVATEGHSGNGSAKVYVGSKPAGPCAAEYAQCGGEGFVGPTCCVSDTTCVVENEFYSQCLS</sequence>
<dbReference type="InterPro" id="IPR001137">
    <property type="entry name" value="Glyco_hydro_11"/>
</dbReference>
<gene>
    <name evidence="16" type="ORF">MVEN_01155900</name>
</gene>
<dbReference type="SMART" id="SM00236">
    <property type="entry name" value="fCBD"/>
    <property type="match status" value="1"/>
</dbReference>
<dbReference type="InterPro" id="IPR013319">
    <property type="entry name" value="GH11/12"/>
</dbReference>
<dbReference type="AlphaFoldDB" id="A0A8H7CVE6"/>
<dbReference type="GO" id="GO:0030248">
    <property type="term" value="F:cellulose binding"/>
    <property type="evidence" value="ECO:0007669"/>
    <property type="project" value="InterPro"/>
</dbReference>
<name>A0A8H7CVE6_9AGAR</name>
<feature type="signal peptide" evidence="13">
    <location>
        <begin position="1"/>
        <end position="21"/>
    </location>
</feature>
<evidence type="ECO:0000256" key="8">
    <source>
        <dbReference type="ARBA" id="ARBA00023277"/>
    </source>
</evidence>